<evidence type="ECO:0000259" key="3">
    <source>
        <dbReference type="Pfam" id="PF03629"/>
    </source>
</evidence>
<dbReference type="InterPro" id="IPR036514">
    <property type="entry name" value="SGNH_hydro_sf"/>
</dbReference>
<feature type="chain" id="PRO_5015504378" evidence="2">
    <location>
        <begin position="23"/>
        <end position="277"/>
    </location>
</feature>
<keyword evidence="1" id="KW-0378">Hydrolase</keyword>
<proteinExistence type="predicted"/>
<dbReference type="PANTHER" id="PTHR31988">
    <property type="entry name" value="ESTERASE, PUTATIVE (DUF303)-RELATED"/>
    <property type="match status" value="1"/>
</dbReference>
<reference evidence="4 5" key="1">
    <citation type="submission" date="2018-02" db="EMBL/GenBank/DDBJ databases">
        <title>Comparative genomes isolates from brazilian mangrove.</title>
        <authorList>
            <person name="Araujo J.E."/>
            <person name="Taketani R.G."/>
            <person name="Silva M.C.P."/>
            <person name="Loureco M.V."/>
            <person name="Andreote F.D."/>
        </authorList>
    </citation>
    <scope>NUCLEOTIDE SEQUENCE [LARGE SCALE GENOMIC DNA]</scope>
    <source>
        <strain evidence="4 5">Nap-Phe MGV</strain>
    </source>
</reference>
<dbReference type="Proteomes" id="UP000237819">
    <property type="component" value="Unassembled WGS sequence"/>
</dbReference>
<evidence type="ECO:0000256" key="1">
    <source>
        <dbReference type="ARBA" id="ARBA00022801"/>
    </source>
</evidence>
<comment type="caution">
    <text evidence="4">The sequence shown here is derived from an EMBL/GenBank/DDBJ whole genome shotgun (WGS) entry which is preliminary data.</text>
</comment>
<keyword evidence="2" id="KW-0732">Signal</keyword>
<evidence type="ECO:0000313" key="5">
    <source>
        <dbReference type="Proteomes" id="UP000237819"/>
    </source>
</evidence>
<evidence type="ECO:0000313" key="4">
    <source>
        <dbReference type="EMBL" id="PQO45313.1"/>
    </source>
</evidence>
<name>A0A2S8GLK0_9BACT</name>
<protein>
    <submittedName>
        <fullName evidence="4">Sialate O-acetylesterase</fullName>
    </submittedName>
</protein>
<dbReference type="OrthoDB" id="9795554at2"/>
<dbReference type="Pfam" id="PF03629">
    <property type="entry name" value="SASA"/>
    <property type="match status" value="1"/>
</dbReference>
<evidence type="ECO:0000256" key="2">
    <source>
        <dbReference type="SAM" id="SignalP"/>
    </source>
</evidence>
<dbReference type="InterPro" id="IPR052940">
    <property type="entry name" value="Carb_Esterase_6"/>
</dbReference>
<accession>A0A2S8GLK0</accession>
<dbReference type="AlphaFoldDB" id="A0A2S8GLK0"/>
<dbReference type="PANTHER" id="PTHR31988:SF19">
    <property type="entry name" value="9-O-ACETYL-N-ACETYLNEURAMINIC ACID DEACETYLASE-RELATED"/>
    <property type="match status" value="1"/>
</dbReference>
<dbReference type="InterPro" id="IPR005181">
    <property type="entry name" value="SASA"/>
</dbReference>
<dbReference type="SUPFAM" id="SSF52266">
    <property type="entry name" value="SGNH hydrolase"/>
    <property type="match status" value="1"/>
</dbReference>
<feature type="signal peptide" evidence="2">
    <location>
        <begin position="1"/>
        <end position="22"/>
    </location>
</feature>
<dbReference type="Gene3D" id="3.40.50.1110">
    <property type="entry name" value="SGNH hydrolase"/>
    <property type="match status" value="1"/>
</dbReference>
<sequence length="277" mass="30476">MKLREALSCLLMALTYCVCSFGQSPAGESAKVQLPAQENFHLFFLVGQSNMAGRGKVTPEDQVANPRVLMLNKEGDWVPAVDPIHFDKPKVVGVGLGRTFGLEVAAKQPEITVGLIPCAVGGSPIASWEPGAFDKPTKTHPYDDAIKRAHAALEAGELKAILWHQGEGDSNPEKARVYEEKLHALIARFRKELDAPEVPFIAGQLGQFPERPWNEAKKKVDQVHRELPEKIANAAFVSSDGLTHRGDKVHFDAESYRELGRRYAKAYFELQSADPAP</sequence>
<dbReference type="GO" id="GO:0016788">
    <property type="term" value="F:hydrolase activity, acting on ester bonds"/>
    <property type="evidence" value="ECO:0007669"/>
    <property type="project" value="UniProtKB-ARBA"/>
</dbReference>
<dbReference type="RefSeq" id="WP_105336293.1">
    <property type="nucleotide sequence ID" value="NZ_PUHZ01000015.1"/>
</dbReference>
<gene>
    <name evidence="4" type="ORF">C5Y93_15280</name>
</gene>
<feature type="domain" description="Sialate O-acetylesterase" evidence="3">
    <location>
        <begin position="40"/>
        <end position="268"/>
    </location>
</feature>
<dbReference type="EMBL" id="PUHZ01000015">
    <property type="protein sequence ID" value="PQO45313.1"/>
    <property type="molecule type" value="Genomic_DNA"/>
</dbReference>
<organism evidence="4 5">
    <name type="scientific">Blastopirellula marina</name>
    <dbReference type="NCBI Taxonomy" id="124"/>
    <lineage>
        <taxon>Bacteria</taxon>
        <taxon>Pseudomonadati</taxon>
        <taxon>Planctomycetota</taxon>
        <taxon>Planctomycetia</taxon>
        <taxon>Pirellulales</taxon>
        <taxon>Pirellulaceae</taxon>
        <taxon>Blastopirellula</taxon>
    </lineage>
</organism>